<keyword evidence="1" id="KW-0472">Membrane</keyword>
<feature type="transmembrane region" description="Helical" evidence="1">
    <location>
        <begin position="6"/>
        <end position="26"/>
    </location>
</feature>
<keyword evidence="3" id="KW-1185">Reference proteome</keyword>
<sequence>MTLGFSSPNTFGTVFFSVVLDILILLKDKKQKILWYLMLMVISIIFFKVTDSRTSIYLSIIVIVGSLLLNWLKVVKIPSLVVIGSYIGVNIINILPPLLYKPTNFFVNLNNLFSGRIAMSKYFIDTIGVHWFGSSVSERLNNDLFYGHFIKSELWILDNGYFRILINQGLIFFLLFLVILYIKLYNNRNNPLLFLLFVSIFIFGIFERYAFNPLVFSLLLCDDMNEVTFKRRKNET</sequence>
<accession>A0ABQ6Z211</accession>
<evidence type="ECO:0000313" key="2">
    <source>
        <dbReference type="EMBL" id="KAF1305578.1"/>
    </source>
</evidence>
<keyword evidence="1" id="KW-0812">Transmembrane</keyword>
<feature type="transmembrane region" description="Helical" evidence="1">
    <location>
        <begin position="79"/>
        <end position="100"/>
    </location>
</feature>
<feature type="transmembrane region" description="Helical" evidence="1">
    <location>
        <begin position="56"/>
        <end position="72"/>
    </location>
</feature>
<organism evidence="2 3">
    <name type="scientific">Candidatus Enterococcus willemsii</name>
    <dbReference type="NCBI Taxonomy" id="1857215"/>
    <lineage>
        <taxon>Bacteria</taxon>
        <taxon>Bacillati</taxon>
        <taxon>Bacillota</taxon>
        <taxon>Bacilli</taxon>
        <taxon>Lactobacillales</taxon>
        <taxon>Enterococcaceae</taxon>
        <taxon>Enterococcus</taxon>
    </lineage>
</organism>
<evidence type="ECO:0008006" key="4">
    <source>
        <dbReference type="Google" id="ProtNLM"/>
    </source>
</evidence>
<evidence type="ECO:0000256" key="1">
    <source>
        <dbReference type="SAM" id="Phobius"/>
    </source>
</evidence>
<reference evidence="2 3" key="1">
    <citation type="submission" date="2016-06" db="EMBL/GenBank/DDBJ databases">
        <title>Four novel species of enterococci isolated from chicken manure.</title>
        <authorList>
            <person name="Van Tyne D."/>
        </authorList>
    </citation>
    <scope>NUCLEOTIDE SEQUENCE [LARGE SCALE GENOMIC DNA]</scope>
    <source>
        <strain evidence="2 3">CU12B</strain>
    </source>
</reference>
<dbReference type="EMBL" id="MAEL01000013">
    <property type="protein sequence ID" value="KAF1305578.1"/>
    <property type="molecule type" value="Genomic_DNA"/>
</dbReference>
<gene>
    <name evidence="2" type="ORF">BAU17_13850</name>
</gene>
<protein>
    <recommendedName>
        <fullName evidence="4">Polysaccharide polymerase</fullName>
    </recommendedName>
</protein>
<keyword evidence="1" id="KW-1133">Transmembrane helix</keyword>
<feature type="transmembrane region" description="Helical" evidence="1">
    <location>
        <begin position="192"/>
        <end position="211"/>
    </location>
</feature>
<feature type="transmembrane region" description="Helical" evidence="1">
    <location>
        <begin position="161"/>
        <end position="180"/>
    </location>
</feature>
<proteinExistence type="predicted"/>
<name>A0ABQ6Z211_9ENTE</name>
<dbReference type="Proteomes" id="UP000782705">
    <property type="component" value="Unassembled WGS sequence"/>
</dbReference>
<feature type="transmembrane region" description="Helical" evidence="1">
    <location>
        <begin position="33"/>
        <end position="50"/>
    </location>
</feature>
<comment type="caution">
    <text evidence="2">The sequence shown here is derived from an EMBL/GenBank/DDBJ whole genome shotgun (WGS) entry which is preliminary data.</text>
</comment>
<evidence type="ECO:0000313" key="3">
    <source>
        <dbReference type="Proteomes" id="UP000782705"/>
    </source>
</evidence>